<dbReference type="GO" id="GO:0106350">
    <property type="term" value="F:all-trans-octaprenyl-diphosphate synthase activity"/>
    <property type="evidence" value="ECO:0007669"/>
    <property type="project" value="UniProtKB-EC"/>
</dbReference>
<dbReference type="RefSeq" id="WP_252466474.1">
    <property type="nucleotide sequence ID" value="NZ_JALBWM010000039.1"/>
</dbReference>
<comment type="function">
    <text evidence="7">Supplies octaprenyl diphosphate, the precursor for the side chain of the isoprenoid quinones ubiquinone and menaquinone.</text>
</comment>
<evidence type="ECO:0000256" key="6">
    <source>
        <dbReference type="ARBA" id="ARBA00051506"/>
    </source>
</evidence>
<dbReference type="NCBIfam" id="NF008140">
    <property type="entry name" value="PRK10888.1"/>
    <property type="match status" value="1"/>
</dbReference>
<evidence type="ECO:0000256" key="9">
    <source>
        <dbReference type="ARBA" id="ARBA00072473"/>
    </source>
</evidence>
<organism evidence="13 14">
    <name type="scientific">Microbulbifer okhotskensis</name>
    <dbReference type="NCBI Taxonomy" id="2926617"/>
    <lineage>
        <taxon>Bacteria</taxon>
        <taxon>Pseudomonadati</taxon>
        <taxon>Pseudomonadota</taxon>
        <taxon>Gammaproteobacteria</taxon>
        <taxon>Cellvibrionales</taxon>
        <taxon>Microbulbiferaceae</taxon>
        <taxon>Microbulbifer</taxon>
    </lineage>
</organism>
<dbReference type="SUPFAM" id="SSF48576">
    <property type="entry name" value="Terpenoid synthases"/>
    <property type="match status" value="1"/>
</dbReference>
<dbReference type="Gene3D" id="1.10.600.10">
    <property type="entry name" value="Farnesyl Diphosphate Synthase"/>
    <property type="match status" value="1"/>
</dbReference>
<comment type="similarity">
    <text evidence="2 12">Belongs to the FPP/GGPP synthase family.</text>
</comment>
<sequence>MLPFHKVAAEDFAAVNQRILDQLHSDVPLVENIGHYLVEAGGKRLRPLLVLLCARACGYRGEGHIDLATIIEFIHTATLLHDDVVDTSDMRRGRLTANAKWGNAPSVLVGDFLYSRAFQMMIALQDMRVMAILSDTTNTIAEGEVQQLVNAGDPTVSEENYFIVIHKKTGALFEAACETAAVLTGCSSEEQASLKLYGRYLGLAFQLVDDALDYRGNPEELGKNVGDDLAEGKPTLPLIYTMANGSTEQAQLVKEAIKQRSAEKLPQIVEAIEACGALDYTMERARAAVEDAKEQLAFMPGSEQKTALQQLASFAIERNV</sequence>
<evidence type="ECO:0000313" key="14">
    <source>
        <dbReference type="Proteomes" id="UP001139028"/>
    </source>
</evidence>
<dbReference type="EC" id="2.5.1.90" evidence="8"/>
<evidence type="ECO:0000256" key="12">
    <source>
        <dbReference type="RuleBase" id="RU004466"/>
    </source>
</evidence>
<keyword evidence="5" id="KW-0460">Magnesium</keyword>
<dbReference type="InterPro" id="IPR033749">
    <property type="entry name" value="Polyprenyl_synt_CS"/>
</dbReference>
<evidence type="ECO:0000256" key="11">
    <source>
        <dbReference type="ARBA" id="ARBA00083124"/>
    </source>
</evidence>
<evidence type="ECO:0000256" key="10">
    <source>
        <dbReference type="ARBA" id="ARBA00079637"/>
    </source>
</evidence>
<reference evidence="13" key="1">
    <citation type="journal article" date="2022" name="Arch. Microbiol.">
        <title>Microbulbifer okhotskensis sp. nov., isolated from a deep bottom sediment of the Okhotsk Sea.</title>
        <authorList>
            <person name="Romanenko L."/>
            <person name="Kurilenko V."/>
            <person name="Otstavnykh N."/>
            <person name="Velansky P."/>
            <person name="Isaeva M."/>
            <person name="Mikhailov V."/>
        </authorList>
    </citation>
    <scope>NUCLEOTIDE SEQUENCE</scope>
    <source>
        <strain evidence="13">OS29</strain>
    </source>
</reference>
<accession>A0A9X2EN61</accession>
<evidence type="ECO:0000313" key="13">
    <source>
        <dbReference type="EMBL" id="MCO1334811.1"/>
    </source>
</evidence>
<dbReference type="PROSITE" id="PS00723">
    <property type="entry name" value="POLYPRENYL_SYNTHASE_1"/>
    <property type="match status" value="1"/>
</dbReference>
<dbReference type="GO" id="GO:0008299">
    <property type="term" value="P:isoprenoid biosynthetic process"/>
    <property type="evidence" value="ECO:0007669"/>
    <property type="project" value="InterPro"/>
</dbReference>
<protein>
    <recommendedName>
        <fullName evidence="9">Octaprenyl diphosphate synthase</fullName>
        <ecNumber evidence="8">2.5.1.90</ecNumber>
    </recommendedName>
    <alternativeName>
        <fullName evidence="11">All-trans-octaprenyl-diphosphate synthase</fullName>
    </alternativeName>
    <alternativeName>
        <fullName evidence="10">Octaprenyl pyrophosphate synthase</fullName>
    </alternativeName>
</protein>
<evidence type="ECO:0000256" key="8">
    <source>
        <dbReference type="ARBA" id="ARBA00066511"/>
    </source>
</evidence>
<keyword evidence="14" id="KW-1185">Reference proteome</keyword>
<dbReference type="AlphaFoldDB" id="A0A9X2EN61"/>
<evidence type="ECO:0000256" key="4">
    <source>
        <dbReference type="ARBA" id="ARBA00022723"/>
    </source>
</evidence>
<dbReference type="PANTHER" id="PTHR12001">
    <property type="entry name" value="GERANYLGERANYL PYROPHOSPHATE SYNTHASE"/>
    <property type="match status" value="1"/>
</dbReference>
<gene>
    <name evidence="13" type="primary">ispB</name>
    <name evidence="13" type="ORF">MO867_10710</name>
</gene>
<evidence type="ECO:0000256" key="1">
    <source>
        <dbReference type="ARBA" id="ARBA00001946"/>
    </source>
</evidence>
<proteinExistence type="inferred from homology"/>
<dbReference type="GO" id="GO:0046872">
    <property type="term" value="F:metal ion binding"/>
    <property type="evidence" value="ECO:0007669"/>
    <property type="project" value="UniProtKB-KW"/>
</dbReference>
<dbReference type="InterPro" id="IPR008949">
    <property type="entry name" value="Isoprenoid_synthase_dom_sf"/>
</dbReference>
<dbReference type="SFLD" id="SFLDS00005">
    <property type="entry name" value="Isoprenoid_Synthase_Type_I"/>
    <property type="match status" value="1"/>
</dbReference>
<evidence type="ECO:0000256" key="5">
    <source>
        <dbReference type="ARBA" id="ARBA00022842"/>
    </source>
</evidence>
<comment type="cofactor">
    <cofactor evidence="1">
        <name>Mg(2+)</name>
        <dbReference type="ChEBI" id="CHEBI:18420"/>
    </cofactor>
</comment>
<dbReference type="EMBL" id="JALBWM010000039">
    <property type="protein sequence ID" value="MCO1334811.1"/>
    <property type="molecule type" value="Genomic_DNA"/>
</dbReference>
<comment type="caution">
    <text evidence="13">The sequence shown here is derived from an EMBL/GenBank/DDBJ whole genome shotgun (WGS) entry which is preliminary data.</text>
</comment>
<keyword evidence="4" id="KW-0479">Metal-binding</keyword>
<dbReference type="FunFam" id="1.10.600.10:FF:000002">
    <property type="entry name" value="Octaprenyl diphosphate synthase"/>
    <property type="match status" value="1"/>
</dbReference>
<dbReference type="Proteomes" id="UP001139028">
    <property type="component" value="Unassembled WGS sequence"/>
</dbReference>
<comment type="catalytic activity">
    <reaction evidence="6">
        <text>5 isopentenyl diphosphate + (2E,6E)-farnesyl diphosphate = all-trans-octaprenyl diphosphate + 5 diphosphate</text>
        <dbReference type="Rhea" id="RHEA:27798"/>
        <dbReference type="ChEBI" id="CHEBI:33019"/>
        <dbReference type="ChEBI" id="CHEBI:57711"/>
        <dbReference type="ChEBI" id="CHEBI:128769"/>
        <dbReference type="ChEBI" id="CHEBI:175763"/>
        <dbReference type="EC" id="2.5.1.90"/>
    </reaction>
</comment>
<keyword evidence="3 12" id="KW-0808">Transferase</keyword>
<evidence type="ECO:0000256" key="2">
    <source>
        <dbReference type="ARBA" id="ARBA00006706"/>
    </source>
</evidence>
<evidence type="ECO:0000256" key="3">
    <source>
        <dbReference type="ARBA" id="ARBA00022679"/>
    </source>
</evidence>
<dbReference type="PANTHER" id="PTHR12001:SF69">
    <property type="entry name" value="ALL TRANS-POLYPRENYL-DIPHOSPHATE SYNTHASE PDSS1"/>
    <property type="match status" value="1"/>
</dbReference>
<dbReference type="CDD" id="cd00685">
    <property type="entry name" value="Trans_IPPS_HT"/>
    <property type="match status" value="1"/>
</dbReference>
<dbReference type="InterPro" id="IPR000092">
    <property type="entry name" value="Polyprenyl_synt"/>
</dbReference>
<evidence type="ECO:0000256" key="7">
    <source>
        <dbReference type="ARBA" id="ARBA00055029"/>
    </source>
</evidence>
<dbReference type="Pfam" id="PF00348">
    <property type="entry name" value="polyprenyl_synt"/>
    <property type="match status" value="1"/>
</dbReference>
<name>A0A9X2EN61_9GAMM</name>